<dbReference type="GO" id="GO:0016829">
    <property type="term" value="F:lyase activity"/>
    <property type="evidence" value="ECO:0007669"/>
    <property type="project" value="UniProtKB-KW"/>
</dbReference>
<dbReference type="Gene3D" id="3.20.20.60">
    <property type="entry name" value="Phosphoenolpyruvate-binding domains"/>
    <property type="match status" value="1"/>
</dbReference>
<organism evidence="2">
    <name type="scientific">Salmonella enterica</name>
    <name type="common">Salmonella choleraesuis</name>
    <dbReference type="NCBI Taxonomy" id="28901"/>
    <lineage>
        <taxon>Bacteria</taxon>
        <taxon>Pseudomonadati</taxon>
        <taxon>Pseudomonadota</taxon>
        <taxon>Gammaproteobacteria</taxon>
        <taxon>Enterobacterales</taxon>
        <taxon>Enterobacteriaceae</taxon>
        <taxon>Salmonella</taxon>
    </lineage>
</organism>
<evidence type="ECO:0000256" key="1">
    <source>
        <dbReference type="ARBA" id="ARBA00022723"/>
    </source>
</evidence>
<sequence length="250" mass="27232">MNKITFKKLHSKNSFFVLGNCWDAISARVYEQAGYKAVGTSSWALSSINGVKDGEKITFNTVLNNAQDILKQINIPLSVDLEKGYSHKTTGIIENVLKLANLGCSGINIEDSESQGGLLAPEKFAKMIESIKSALLSDGFSDFVINARTDTYLSPSCSDNITETLIRASIYENAGADCLFVPGLSDLTEIKTISDSIKLPLNILNLPNIANTEKLRIAGVNRFSLGNSVFDDMLAYIERTVAQTTDNGDY</sequence>
<keyword evidence="1" id="KW-0479">Metal-binding</keyword>
<evidence type="ECO:0000313" key="2">
    <source>
        <dbReference type="EMBL" id="HAF6280232.1"/>
    </source>
</evidence>
<dbReference type="GO" id="GO:0046872">
    <property type="term" value="F:metal ion binding"/>
    <property type="evidence" value="ECO:0007669"/>
    <property type="project" value="UniProtKB-KW"/>
</dbReference>
<comment type="caution">
    <text evidence="2">The sequence shown here is derived from an EMBL/GenBank/DDBJ whole genome shotgun (WGS) entry which is preliminary data.</text>
</comment>
<accession>A0A750HZ78</accession>
<dbReference type="AlphaFoldDB" id="A0A750HZ78"/>
<dbReference type="CDD" id="cd00377">
    <property type="entry name" value="ICL_PEPM"/>
    <property type="match status" value="1"/>
</dbReference>
<proteinExistence type="predicted"/>
<dbReference type="PANTHER" id="PTHR42905">
    <property type="entry name" value="PHOSPHOENOLPYRUVATE CARBOXYLASE"/>
    <property type="match status" value="1"/>
</dbReference>
<feature type="non-terminal residue" evidence="2">
    <location>
        <position position="250"/>
    </location>
</feature>
<keyword evidence="2" id="KW-0670">Pyruvate</keyword>
<reference evidence="2" key="1">
    <citation type="journal article" date="2018" name="Genome Biol.">
        <title>SKESA: strategic k-mer extension for scrupulous assemblies.</title>
        <authorList>
            <person name="Souvorov A."/>
            <person name="Agarwala R."/>
            <person name="Lipman D.J."/>
        </authorList>
    </citation>
    <scope>NUCLEOTIDE SEQUENCE</scope>
    <source>
        <strain evidence="2">MA.CK_93/00002981</strain>
    </source>
</reference>
<dbReference type="InterPro" id="IPR040442">
    <property type="entry name" value="Pyrv_kinase-like_dom_sf"/>
</dbReference>
<keyword evidence="2" id="KW-0456">Lyase</keyword>
<dbReference type="SUPFAM" id="SSF51621">
    <property type="entry name" value="Phosphoenolpyruvate/pyruvate domain"/>
    <property type="match status" value="1"/>
</dbReference>
<dbReference type="PANTHER" id="PTHR42905:SF16">
    <property type="entry name" value="CARBOXYPHOSPHONOENOLPYRUVATE PHOSPHONOMUTASE-LIKE PROTEIN (AFU_ORTHOLOGUE AFUA_5G07230)"/>
    <property type="match status" value="1"/>
</dbReference>
<dbReference type="EMBL" id="DAAVPZ010000043">
    <property type="protein sequence ID" value="HAF6280232.1"/>
    <property type="molecule type" value="Genomic_DNA"/>
</dbReference>
<protein>
    <submittedName>
        <fullName evidence="2">Isocitrate lyase/phosphoenolpyruvate mutase family protein</fullName>
    </submittedName>
</protein>
<dbReference type="Pfam" id="PF13714">
    <property type="entry name" value="PEP_mutase"/>
    <property type="match status" value="1"/>
</dbReference>
<dbReference type="InterPro" id="IPR015813">
    <property type="entry name" value="Pyrv/PenolPyrv_kinase-like_dom"/>
</dbReference>
<dbReference type="InterPro" id="IPR039556">
    <property type="entry name" value="ICL/PEPM"/>
</dbReference>
<gene>
    <name evidence="2" type="ORF">G9F26_004451</name>
</gene>
<reference evidence="2" key="2">
    <citation type="submission" date="2020-02" db="EMBL/GenBank/DDBJ databases">
        <authorList>
            <consortium name="NCBI Pathogen Detection Project"/>
        </authorList>
    </citation>
    <scope>NUCLEOTIDE SEQUENCE</scope>
    <source>
        <strain evidence="2">MA.CK_93/00002981</strain>
    </source>
</reference>
<name>A0A750HZ78_SALER</name>